<sequence length="117" mass="12946">MSAIIAEIHLDTSFSSEDKPLPTTPIPLTNTSGTALAPSTELHIPLTTQSDANKPQRLVDLADVMDEARARLNQVLTSWKDWAGKEEVPGTAAKKDGEDEEEQDDEEQEDEEQEEKE</sequence>
<evidence type="ECO:0000313" key="3">
    <source>
        <dbReference type="Proteomes" id="UP000006174"/>
    </source>
</evidence>
<dbReference type="eggNOG" id="ENOG502R4BH">
    <property type="taxonomic scope" value="Eukaryota"/>
</dbReference>
<keyword evidence="3" id="KW-1185">Reference proteome</keyword>
<name>I2G576_USTHO</name>
<evidence type="ECO:0000313" key="2">
    <source>
        <dbReference type="EMBL" id="CCF54319.1"/>
    </source>
</evidence>
<feature type="compositionally biased region" description="Acidic residues" evidence="1">
    <location>
        <begin position="98"/>
        <end position="117"/>
    </location>
</feature>
<comment type="caution">
    <text evidence="2">The sequence shown here is derived from an EMBL/GenBank/DDBJ whole genome shotgun (WGS) entry which is preliminary data.</text>
</comment>
<reference evidence="2 3" key="1">
    <citation type="journal article" date="2012" name="Plant Cell">
        <title>Genome comparison of barley and maize smut fungi reveals targeted loss of RNA silencing components and species-specific presence of transposable elements.</title>
        <authorList>
            <person name="Laurie J.D."/>
            <person name="Ali S."/>
            <person name="Linning R."/>
            <person name="Mannhaupt G."/>
            <person name="Wong P."/>
            <person name="Gueldener U."/>
            <person name="Muensterkoetter M."/>
            <person name="Moore R."/>
            <person name="Kahmann R."/>
            <person name="Bakkeren G."/>
            <person name="Schirawski J."/>
        </authorList>
    </citation>
    <scope>NUCLEOTIDE SEQUENCE [LARGE SCALE GENOMIC DNA]</scope>
    <source>
        <strain evidence="3">Uh4875-4</strain>
    </source>
</reference>
<dbReference type="EMBL" id="CAGI01000191">
    <property type="protein sequence ID" value="CCF54319.1"/>
    <property type="molecule type" value="Genomic_DNA"/>
</dbReference>
<proteinExistence type="predicted"/>
<dbReference type="OMA" id="DWAGKED"/>
<accession>I2G576</accession>
<dbReference type="HOGENOM" id="CLU_2172720_0_0_1"/>
<feature type="region of interest" description="Disordered" evidence="1">
    <location>
        <begin position="80"/>
        <end position="117"/>
    </location>
</feature>
<organism evidence="2 3">
    <name type="scientific">Ustilago hordei</name>
    <name type="common">Barley covered smut fungus</name>
    <dbReference type="NCBI Taxonomy" id="120017"/>
    <lineage>
        <taxon>Eukaryota</taxon>
        <taxon>Fungi</taxon>
        <taxon>Dikarya</taxon>
        <taxon>Basidiomycota</taxon>
        <taxon>Ustilaginomycotina</taxon>
        <taxon>Ustilaginomycetes</taxon>
        <taxon>Ustilaginales</taxon>
        <taxon>Ustilaginaceae</taxon>
        <taxon>Ustilago</taxon>
    </lineage>
</organism>
<dbReference type="AlphaFoldDB" id="I2G576"/>
<protein>
    <submittedName>
        <fullName evidence="2">Uncharacterized protein</fullName>
    </submittedName>
</protein>
<feature type="compositionally biased region" description="Basic and acidic residues" evidence="1">
    <location>
        <begin position="82"/>
        <end position="97"/>
    </location>
</feature>
<dbReference type="Proteomes" id="UP000006174">
    <property type="component" value="Unassembled WGS sequence"/>
</dbReference>
<evidence type="ECO:0000256" key="1">
    <source>
        <dbReference type="SAM" id="MobiDB-lite"/>
    </source>
</evidence>
<gene>
    <name evidence="2" type="ORF">UHOR_02024</name>
</gene>